<feature type="chain" id="PRO_5040375880" evidence="4">
    <location>
        <begin position="19"/>
        <end position="417"/>
    </location>
</feature>
<feature type="domain" description="Epoxide hydrolase N-terminal" evidence="5">
    <location>
        <begin position="30"/>
        <end position="141"/>
    </location>
</feature>
<keyword evidence="2 6" id="KW-0378">Hydrolase</keyword>
<evidence type="ECO:0000256" key="1">
    <source>
        <dbReference type="ARBA" id="ARBA00010088"/>
    </source>
</evidence>
<name>A0A9P8V862_9PEZI</name>
<evidence type="ECO:0000256" key="3">
    <source>
        <dbReference type="PIRSR" id="PIRSR001112-1"/>
    </source>
</evidence>
<feature type="active site" description="Proton acceptor" evidence="3">
    <location>
        <position position="390"/>
    </location>
</feature>
<dbReference type="OrthoDB" id="7130006at2759"/>
<accession>A0A9P8V862</accession>
<sequence>MWSDILLVSLAFFQVGDAFGSLPHGNNAAKPFTLRVADSQIKEFKTLLTTSKIGPESWYTTNGDGQFGTTRDWLVEAKKAWLKHDWRKQEKRINSFPNFKAIVDDETVGATPIHFTGLFSKKKDAIPLLFLHGWPGSFLEFLPLLDLLKSKYTAETLPYHIVVPSLPHYGLSGGPQNAELTMLDGARLMDQLMVKIGFGTGYVVQGGDIGSSMARILSVISPSVKAFHVNMLTPASLEEFLTTVNVTQTEQEHLERMSNTGETGMSYFLEHSYRPGTVGLMLSTNPLAMLTWIGEKLVAWPDKRYPLSLDSMLTLVSFYWYTDTMPRALYPYRAIVGTDSTGTMFDIPTSKEKPFGYSVFPSEYVLLPESWAHVIYPNLVYYRRNEKGGHFAALEQPALFLENIEEFLQVARPAIGI</sequence>
<evidence type="ECO:0000256" key="4">
    <source>
        <dbReference type="SAM" id="SignalP"/>
    </source>
</evidence>
<reference evidence="6" key="1">
    <citation type="journal article" date="2021" name="Nat. Commun.">
        <title>Genetic determinants of endophytism in the Arabidopsis root mycobiome.</title>
        <authorList>
            <person name="Mesny F."/>
            <person name="Miyauchi S."/>
            <person name="Thiergart T."/>
            <person name="Pickel B."/>
            <person name="Atanasova L."/>
            <person name="Karlsson M."/>
            <person name="Huettel B."/>
            <person name="Barry K.W."/>
            <person name="Haridas S."/>
            <person name="Chen C."/>
            <person name="Bauer D."/>
            <person name="Andreopoulos W."/>
            <person name="Pangilinan J."/>
            <person name="LaButti K."/>
            <person name="Riley R."/>
            <person name="Lipzen A."/>
            <person name="Clum A."/>
            <person name="Drula E."/>
            <person name="Henrissat B."/>
            <person name="Kohler A."/>
            <person name="Grigoriev I.V."/>
            <person name="Martin F.M."/>
            <person name="Hacquard S."/>
        </authorList>
    </citation>
    <scope>NUCLEOTIDE SEQUENCE</scope>
    <source>
        <strain evidence="6">MPI-SDFR-AT-0117</strain>
    </source>
</reference>
<keyword evidence="7" id="KW-1185">Reference proteome</keyword>
<feature type="active site" description="Proton donor" evidence="3">
    <location>
        <position position="332"/>
    </location>
</feature>
<keyword evidence="4" id="KW-0732">Signal</keyword>
<comment type="similarity">
    <text evidence="1">Belongs to the peptidase S33 family.</text>
</comment>
<dbReference type="AlphaFoldDB" id="A0A9P8V862"/>
<dbReference type="InterPro" id="IPR029058">
    <property type="entry name" value="AB_hydrolase_fold"/>
</dbReference>
<evidence type="ECO:0000259" key="5">
    <source>
        <dbReference type="Pfam" id="PF06441"/>
    </source>
</evidence>
<gene>
    <name evidence="6" type="ORF">F5X68DRAFT_269177</name>
</gene>
<protein>
    <submittedName>
        <fullName evidence="6">Epoxide hydrolase</fullName>
    </submittedName>
</protein>
<dbReference type="Gene3D" id="3.40.50.1820">
    <property type="entry name" value="alpha/beta hydrolase"/>
    <property type="match status" value="1"/>
</dbReference>
<dbReference type="Proteomes" id="UP000770015">
    <property type="component" value="Unassembled WGS sequence"/>
</dbReference>
<evidence type="ECO:0000313" key="7">
    <source>
        <dbReference type="Proteomes" id="UP000770015"/>
    </source>
</evidence>
<dbReference type="Pfam" id="PF06441">
    <property type="entry name" value="EHN"/>
    <property type="match status" value="1"/>
</dbReference>
<dbReference type="EMBL" id="JAGSXJ010000014">
    <property type="protein sequence ID" value="KAH6685761.1"/>
    <property type="molecule type" value="Genomic_DNA"/>
</dbReference>
<feature type="signal peptide" evidence="4">
    <location>
        <begin position="1"/>
        <end position="18"/>
    </location>
</feature>
<dbReference type="InterPro" id="IPR016292">
    <property type="entry name" value="Epoxide_hydrolase"/>
</dbReference>
<dbReference type="PANTHER" id="PTHR21661">
    <property type="entry name" value="EPOXIDE HYDROLASE 1-RELATED"/>
    <property type="match status" value="1"/>
</dbReference>
<evidence type="ECO:0000313" key="6">
    <source>
        <dbReference type="EMBL" id="KAH6685761.1"/>
    </source>
</evidence>
<dbReference type="InterPro" id="IPR010497">
    <property type="entry name" value="Epoxide_hydro_N"/>
</dbReference>
<feature type="active site" description="Nucleophile" evidence="3">
    <location>
        <position position="208"/>
    </location>
</feature>
<dbReference type="PRINTS" id="PR00412">
    <property type="entry name" value="EPOXHYDRLASE"/>
</dbReference>
<dbReference type="PANTHER" id="PTHR21661:SF39">
    <property type="entry name" value="HYDROLASE, PUTATIVE (AFU_ORTHOLOGUE AFUA_3G08960)-RELATED"/>
    <property type="match status" value="1"/>
</dbReference>
<dbReference type="PIRSF" id="PIRSF001112">
    <property type="entry name" value="Epoxide_hydrolase"/>
    <property type="match status" value="1"/>
</dbReference>
<dbReference type="SUPFAM" id="SSF53474">
    <property type="entry name" value="alpha/beta-Hydrolases"/>
    <property type="match status" value="1"/>
</dbReference>
<organism evidence="6 7">
    <name type="scientific">Plectosphaerella plurivora</name>
    <dbReference type="NCBI Taxonomy" id="936078"/>
    <lineage>
        <taxon>Eukaryota</taxon>
        <taxon>Fungi</taxon>
        <taxon>Dikarya</taxon>
        <taxon>Ascomycota</taxon>
        <taxon>Pezizomycotina</taxon>
        <taxon>Sordariomycetes</taxon>
        <taxon>Hypocreomycetidae</taxon>
        <taxon>Glomerellales</taxon>
        <taxon>Plectosphaerellaceae</taxon>
        <taxon>Plectosphaerella</taxon>
    </lineage>
</organism>
<dbReference type="InterPro" id="IPR000639">
    <property type="entry name" value="Epox_hydrolase-like"/>
</dbReference>
<dbReference type="GO" id="GO:0097176">
    <property type="term" value="P:epoxide metabolic process"/>
    <property type="evidence" value="ECO:0007669"/>
    <property type="project" value="TreeGrafter"/>
</dbReference>
<evidence type="ECO:0000256" key="2">
    <source>
        <dbReference type="ARBA" id="ARBA00022801"/>
    </source>
</evidence>
<comment type="caution">
    <text evidence="6">The sequence shown here is derived from an EMBL/GenBank/DDBJ whole genome shotgun (WGS) entry which is preliminary data.</text>
</comment>
<dbReference type="GO" id="GO:0004301">
    <property type="term" value="F:epoxide hydrolase activity"/>
    <property type="evidence" value="ECO:0007669"/>
    <property type="project" value="TreeGrafter"/>
</dbReference>
<proteinExistence type="inferred from homology"/>